<evidence type="ECO:0000313" key="7">
    <source>
        <dbReference type="Proteomes" id="UP000537131"/>
    </source>
</evidence>
<dbReference type="GO" id="GO:0008233">
    <property type="term" value="F:peptidase activity"/>
    <property type="evidence" value="ECO:0007669"/>
    <property type="project" value="UniProtKB-KW"/>
</dbReference>
<dbReference type="InterPro" id="IPR006433">
    <property type="entry name" value="Prohead_protease"/>
</dbReference>
<sequence length="205" mass="23969">MKKQKEIRSIDKFEIREVKDNSNTIELEGYIAKFDTYTELWEGFFEKIDRDAFNDTISNGHNVFLVYHHDMSKVLSSTRNNTLVLSTDDIGLKFKATINKNLTYANDVYELVKSGECRGCSFGFYVLEDDIQYNNEKDEIKRTLLKIELLEGTITPIPAYENTEVYARCKDIIANERQKLQQAKELEQLKTDLELIKIENELLFK</sequence>
<dbReference type="EMBL" id="JABBNI010000065">
    <property type="protein sequence ID" value="NMM65490.1"/>
    <property type="molecule type" value="Genomic_DNA"/>
</dbReference>
<reference evidence="6 7" key="1">
    <citation type="submission" date="2020-06" db="EMBL/GenBank/DDBJ databases">
        <title>Complete Genome Sequence of Clostridium muelleri sp. nov. P21T, an Acid-Alcohol Producing Acetogen Isolated from Old Hay.</title>
        <authorList>
            <person name="Duncan K.E."/>
            <person name="Tanner R.S."/>
        </authorList>
    </citation>
    <scope>NUCLEOTIDE SEQUENCE [LARGE SCALE GENOMIC DNA]</scope>
    <source>
        <strain evidence="6 7">P21</strain>
    </source>
</reference>
<evidence type="ECO:0000256" key="2">
    <source>
        <dbReference type="ARBA" id="ARBA00022670"/>
    </source>
</evidence>
<keyword evidence="7" id="KW-1185">Reference proteome</keyword>
<evidence type="ECO:0000259" key="5">
    <source>
        <dbReference type="Pfam" id="PF04586"/>
    </source>
</evidence>
<organism evidence="6 7">
    <name type="scientific">Clostridium muellerianum</name>
    <dbReference type="NCBI Taxonomy" id="2716538"/>
    <lineage>
        <taxon>Bacteria</taxon>
        <taxon>Bacillati</taxon>
        <taxon>Bacillota</taxon>
        <taxon>Clostridia</taxon>
        <taxon>Eubacteriales</taxon>
        <taxon>Clostridiaceae</taxon>
        <taxon>Clostridium</taxon>
    </lineage>
</organism>
<protein>
    <submittedName>
        <fullName evidence="6">HK97 family phage prohead protease</fullName>
    </submittedName>
</protein>
<keyword evidence="2 6" id="KW-0645">Protease</keyword>
<feature type="domain" description="Prohead serine protease" evidence="5">
    <location>
        <begin position="13"/>
        <end position="172"/>
    </location>
</feature>
<accession>A0A7Y0HQV3</accession>
<feature type="coiled-coil region" evidence="4">
    <location>
        <begin position="166"/>
        <end position="199"/>
    </location>
</feature>
<evidence type="ECO:0000256" key="4">
    <source>
        <dbReference type="SAM" id="Coils"/>
    </source>
</evidence>
<keyword evidence="4" id="KW-0175">Coiled coil</keyword>
<keyword evidence="1" id="KW-1188">Viral release from host cell</keyword>
<dbReference type="RefSeq" id="WP_169300071.1">
    <property type="nucleotide sequence ID" value="NZ_JABBNI010000065.1"/>
</dbReference>
<dbReference type="GO" id="GO:0006508">
    <property type="term" value="P:proteolysis"/>
    <property type="evidence" value="ECO:0007669"/>
    <property type="project" value="UniProtKB-KW"/>
</dbReference>
<gene>
    <name evidence="6" type="ORF">HBE96_23205</name>
</gene>
<dbReference type="InterPro" id="IPR054613">
    <property type="entry name" value="Peptidase_S78_dom"/>
</dbReference>
<dbReference type="Pfam" id="PF04586">
    <property type="entry name" value="Peptidase_S78"/>
    <property type="match status" value="1"/>
</dbReference>
<evidence type="ECO:0000256" key="3">
    <source>
        <dbReference type="ARBA" id="ARBA00022801"/>
    </source>
</evidence>
<proteinExistence type="predicted"/>
<dbReference type="Proteomes" id="UP000537131">
    <property type="component" value="Unassembled WGS sequence"/>
</dbReference>
<dbReference type="NCBIfam" id="TIGR01543">
    <property type="entry name" value="proheadase_HK97"/>
    <property type="match status" value="1"/>
</dbReference>
<dbReference type="AlphaFoldDB" id="A0A7Y0HQV3"/>
<name>A0A7Y0HQV3_9CLOT</name>
<evidence type="ECO:0000256" key="1">
    <source>
        <dbReference type="ARBA" id="ARBA00022612"/>
    </source>
</evidence>
<comment type="caution">
    <text evidence="6">The sequence shown here is derived from an EMBL/GenBank/DDBJ whole genome shotgun (WGS) entry which is preliminary data.</text>
</comment>
<evidence type="ECO:0000313" key="6">
    <source>
        <dbReference type="EMBL" id="NMM65490.1"/>
    </source>
</evidence>
<keyword evidence="3" id="KW-0378">Hydrolase</keyword>